<dbReference type="GO" id="GO:0033862">
    <property type="term" value="F:UMP kinase activity"/>
    <property type="evidence" value="ECO:0007669"/>
    <property type="project" value="UniProtKB-EC"/>
</dbReference>
<dbReference type="PIRSF" id="PIRSF005650">
    <property type="entry name" value="Uridylate_kin"/>
    <property type="match status" value="1"/>
</dbReference>
<evidence type="ECO:0000256" key="8">
    <source>
        <dbReference type="ARBA" id="ARBA00022840"/>
    </source>
</evidence>
<evidence type="ECO:0000256" key="1">
    <source>
        <dbReference type="ARBA" id="ARBA00004496"/>
    </source>
</evidence>
<evidence type="ECO:0000256" key="5">
    <source>
        <dbReference type="ARBA" id="ARBA00022679"/>
    </source>
</evidence>
<comment type="subunit">
    <text evidence="11">Homohexamer.</text>
</comment>
<keyword evidence="4 11" id="KW-0963">Cytoplasm</keyword>
<comment type="similarity">
    <text evidence="3 11">Belongs to the UMP kinase family.</text>
</comment>
<keyword evidence="14" id="KW-1185">Reference proteome</keyword>
<evidence type="ECO:0000256" key="9">
    <source>
        <dbReference type="ARBA" id="ARBA00022975"/>
    </source>
</evidence>
<accession>A0ABS4G1X3</accession>
<evidence type="ECO:0000256" key="2">
    <source>
        <dbReference type="ARBA" id="ARBA00004791"/>
    </source>
</evidence>
<feature type="binding site" evidence="11">
    <location>
        <begin position="133"/>
        <end position="140"/>
    </location>
    <ligand>
        <name>UMP</name>
        <dbReference type="ChEBI" id="CHEBI:57865"/>
    </ligand>
</feature>
<comment type="caution">
    <text evidence="13">The sequence shown here is derived from an EMBL/GenBank/DDBJ whole genome shotgun (WGS) entry which is preliminary data.</text>
</comment>
<name>A0ABS4G1X3_9CLOT</name>
<feature type="binding site" evidence="11">
    <location>
        <position position="72"/>
    </location>
    <ligand>
        <name>UMP</name>
        <dbReference type="ChEBI" id="CHEBI:57865"/>
    </ligand>
</feature>
<feature type="binding site" evidence="11">
    <location>
        <position position="59"/>
    </location>
    <ligand>
        <name>ATP</name>
        <dbReference type="ChEBI" id="CHEBI:30616"/>
    </ligand>
</feature>
<comment type="caution">
    <text evidence="11">Lacks conserved residue(s) required for the propagation of feature annotation.</text>
</comment>
<dbReference type="PANTHER" id="PTHR42833:SF4">
    <property type="entry name" value="URIDYLATE KINASE PUMPKIN, CHLOROPLASTIC"/>
    <property type="match status" value="1"/>
</dbReference>
<feature type="region of interest" description="Involved in allosteric activation by GTP" evidence="11">
    <location>
        <begin position="20"/>
        <end position="25"/>
    </location>
</feature>
<dbReference type="Pfam" id="PF00696">
    <property type="entry name" value="AA_kinase"/>
    <property type="match status" value="1"/>
</dbReference>
<dbReference type="EC" id="2.7.4.22" evidence="11"/>
<dbReference type="Gene3D" id="3.40.1160.10">
    <property type="entry name" value="Acetylglutamate kinase-like"/>
    <property type="match status" value="1"/>
</dbReference>
<feature type="binding site" evidence="11">
    <location>
        <position position="55"/>
    </location>
    <ligand>
        <name>ATP</name>
        <dbReference type="ChEBI" id="CHEBI:30616"/>
    </ligand>
</feature>
<dbReference type="InterPro" id="IPR001048">
    <property type="entry name" value="Asp/Glu/Uridylate_kinase"/>
</dbReference>
<dbReference type="PANTHER" id="PTHR42833">
    <property type="entry name" value="URIDYLATE KINASE"/>
    <property type="match status" value="1"/>
</dbReference>
<organism evidence="13 14">
    <name type="scientific">Youngiibacter multivorans</name>
    <dbReference type="NCBI Taxonomy" id="937251"/>
    <lineage>
        <taxon>Bacteria</taxon>
        <taxon>Bacillati</taxon>
        <taxon>Bacillota</taxon>
        <taxon>Clostridia</taxon>
        <taxon>Eubacteriales</taxon>
        <taxon>Clostridiaceae</taxon>
        <taxon>Youngiibacter</taxon>
    </lineage>
</organism>
<evidence type="ECO:0000256" key="10">
    <source>
        <dbReference type="ARBA" id="ARBA00047767"/>
    </source>
</evidence>
<dbReference type="SUPFAM" id="SSF53633">
    <property type="entry name" value="Carbamate kinase-like"/>
    <property type="match status" value="1"/>
</dbReference>
<feature type="binding site" evidence="11">
    <location>
        <position position="166"/>
    </location>
    <ligand>
        <name>ATP</name>
        <dbReference type="ChEBI" id="CHEBI:30616"/>
    </ligand>
</feature>
<evidence type="ECO:0000259" key="12">
    <source>
        <dbReference type="Pfam" id="PF00696"/>
    </source>
</evidence>
<keyword evidence="6 11" id="KW-0547">Nucleotide-binding</keyword>
<comment type="catalytic activity">
    <reaction evidence="10 11">
        <text>UMP + ATP = UDP + ADP</text>
        <dbReference type="Rhea" id="RHEA:24400"/>
        <dbReference type="ChEBI" id="CHEBI:30616"/>
        <dbReference type="ChEBI" id="CHEBI:57865"/>
        <dbReference type="ChEBI" id="CHEBI:58223"/>
        <dbReference type="ChEBI" id="CHEBI:456216"/>
        <dbReference type="EC" id="2.7.4.22"/>
    </reaction>
</comment>
<evidence type="ECO:0000313" key="14">
    <source>
        <dbReference type="Proteomes" id="UP001519271"/>
    </source>
</evidence>
<dbReference type="RefSeq" id="WP_209458758.1">
    <property type="nucleotide sequence ID" value="NZ_JAGGKC010000006.1"/>
</dbReference>
<keyword evidence="9 11" id="KW-0665">Pyrimidine biosynthesis</keyword>
<comment type="function">
    <text evidence="11">Catalyzes the reversible phosphorylation of UMP to UDP.</text>
</comment>
<evidence type="ECO:0000256" key="11">
    <source>
        <dbReference type="HAMAP-Rule" id="MF_01220"/>
    </source>
</evidence>
<dbReference type="NCBIfam" id="TIGR02075">
    <property type="entry name" value="pyrH_bact"/>
    <property type="match status" value="1"/>
</dbReference>
<proteinExistence type="inferred from homology"/>
<evidence type="ECO:0000256" key="6">
    <source>
        <dbReference type="ARBA" id="ARBA00022741"/>
    </source>
</evidence>
<protein>
    <recommendedName>
        <fullName evidence="11">Uridylate kinase</fullName>
        <shortName evidence="11">UK</shortName>
        <ecNumber evidence="11">2.7.4.22</ecNumber>
    </recommendedName>
    <alternativeName>
        <fullName evidence="11">Uridine monophosphate kinase</fullName>
        <shortName evidence="11">UMP kinase</shortName>
        <shortName evidence="11">UMPK</shortName>
    </alternativeName>
</protein>
<keyword evidence="11" id="KW-0021">Allosteric enzyme</keyword>
<keyword evidence="7 11" id="KW-0418">Kinase</keyword>
<evidence type="ECO:0000256" key="4">
    <source>
        <dbReference type="ARBA" id="ARBA00022490"/>
    </source>
</evidence>
<dbReference type="CDD" id="cd04254">
    <property type="entry name" value="AAK_UMPK-PyrH-Ec"/>
    <property type="match status" value="1"/>
</dbReference>
<dbReference type="EMBL" id="JAGGKC010000006">
    <property type="protein sequence ID" value="MBP1918526.1"/>
    <property type="molecule type" value="Genomic_DNA"/>
</dbReference>
<dbReference type="Proteomes" id="UP001519271">
    <property type="component" value="Unassembled WGS sequence"/>
</dbReference>
<feature type="binding site" evidence="11">
    <location>
        <begin position="12"/>
        <end position="15"/>
    </location>
    <ligand>
        <name>ATP</name>
        <dbReference type="ChEBI" id="CHEBI:30616"/>
    </ligand>
</feature>
<dbReference type="InterPro" id="IPR011817">
    <property type="entry name" value="Uridylate_kinase"/>
</dbReference>
<comment type="pathway">
    <text evidence="2 11">Pyrimidine metabolism; CTP biosynthesis via de novo pathway; UDP from UMP (UMPK route): step 1/1.</text>
</comment>
<comment type="subcellular location">
    <subcellularLocation>
        <location evidence="1 11">Cytoplasm</location>
    </subcellularLocation>
</comment>
<feature type="binding site" evidence="11">
    <location>
        <position position="169"/>
    </location>
    <ligand>
        <name>ATP</name>
        <dbReference type="ChEBI" id="CHEBI:30616"/>
    </ligand>
</feature>
<keyword evidence="5 11" id="KW-0808">Transferase</keyword>
<reference evidence="13 14" key="1">
    <citation type="submission" date="2021-03" db="EMBL/GenBank/DDBJ databases">
        <title>Genomic Encyclopedia of Type Strains, Phase IV (KMG-IV): sequencing the most valuable type-strain genomes for metagenomic binning, comparative biology and taxonomic classification.</title>
        <authorList>
            <person name="Goeker M."/>
        </authorList>
    </citation>
    <scope>NUCLEOTIDE SEQUENCE [LARGE SCALE GENOMIC DNA]</scope>
    <source>
        <strain evidence="13 14">DSM 6139</strain>
    </source>
</reference>
<evidence type="ECO:0000313" key="13">
    <source>
        <dbReference type="EMBL" id="MBP1918526.1"/>
    </source>
</evidence>
<dbReference type="InterPro" id="IPR036393">
    <property type="entry name" value="AceGlu_kinase-like_sf"/>
</dbReference>
<evidence type="ECO:0000256" key="7">
    <source>
        <dbReference type="ARBA" id="ARBA00022777"/>
    </source>
</evidence>
<gene>
    <name evidence="11" type="primary">pyrH</name>
    <name evidence="13" type="ORF">J2Z34_001002</name>
</gene>
<dbReference type="InterPro" id="IPR015963">
    <property type="entry name" value="Uridylate_kinase_bac"/>
</dbReference>
<sequence>MSECKYKRVMLKLSGEAMAGKNGFGIDFEVAKRIATEIKELVDMGVQVGAVIGAGNIWRGREGGGMDRATADYMGMLATCINALALQNSLEDLGIETRVQSAIEMKEIAEPYIRRRAIRHLEKGRVVIFAAGSGNPYFTTDTAAALRAAEIEAECILLAKKVDGVYDKDPNKFDDAVKFDTLDYKQVIELGLTVMDSTAITLCMDNDIPIIVFALDEPGNIRKAATGEEYGTIIDNYSKEAAARDC</sequence>
<dbReference type="HAMAP" id="MF_01220_B">
    <property type="entry name" value="PyrH_B"/>
    <property type="match status" value="1"/>
</dbReference>
<comment type="activity regulation">
    <text evidence="11">Allosterically activated by GTP. Inhibited by UTP.</text>
</comment>
<keyword evidence="8 11" id="KW-0067">ATP-binding</keyword>
<feature type="domain" description="Aspartate/glutamate/uridylate kinase" evidence="12">
    <location>
        <begin position="7"/>
        <end position="213"/>
    </location>
</feature>
<evidence type="ECO:0000256" key="3">
    <source>
        <dbReference type="ARBA" id="ARBA00007614"/>
    </source>
</evidence>